<dbReference type="OrthoDB" id="3173508at2"/>
<feature type="domain" description="SH3b" evidence="2">
    <location>
        <begin position="183"/>
        <end position="242"/>
    </location>
</feature>
<sequence>MNTARFCKTALGGFGAALLLTAGMATTALASEAVTTMATTAPLNLRDASNINANVMDVMPEGTSVPVYGMTDDGWYHVKYNDREGFCYYQYLNFEGSEDGTVKDGKTTTMYATAPLNVREQPSTDSRIVSSLAVDEGVNVVAKHDGWFTVSIDGADRYCYGAYLGFGQGGYAPDPENTTGNSTMNQLTTTAPLNVRTAPSMDGTIIGSFPAGTAVNVLSVEGDWYQVKYNDTTAYVSSEYLR</sequence>
<keyword evidence="5" id="KW-1185">Reference proteome</keyword>
<dbReference type="SMART" id="SM00287">
    <property type="entry name" value="SH3b"/>
    <property type="match status" value="3"/>
</dbReference>
<evidence type="ECO:0000256" key="1">
    <source>
        <dbReference type="SAM" id="SignalP"/>
    </source>
</evidence>
<dbReference type="InterPro" id="IPR003646">
    <property type="entry name" value="SH3-like_bac-type"/>
</dbReference>
<feature type="signal peptide" evidence="1">
    <location>
        <begin position="1"/>
        <end position="30"/>
    </location>
</feature>
<reference evidence="6" key="2">
    <citation type="submission" date="2018-05" db="EMBL/GenBank/DDBJ databases">
        <title>Genome Sequencing of selected type strains of the family Eggerthellaceae.</title>
        <authorList>
            <person name="Danylec N."/>
            <person name="Stoll D.A."/>
            <person name="Doetsch A."/>
            <person name="Huch M."/>
        </authorList>
    </citation>
    <scope>NUCLEOTIDE SEQUENCE [LARGE SCALE GENOMIC DNA]</scope>
    <source>
        <strain evidence="6">DSM 16107</strain>
    </source>
</reference>
<evidence type="ECO:0000313" key="3">
    <source>
        <dbReference type="EMBL" id="RDB66843.1"/>
    </source>
</evidence>
<dbReference type="RefSeq" id="WP_114547252.1">
    <property type="nucleotide sequence ID" value="NZ_JAJCHC010000003.1"/>
</dbReference>
<dbReference type="Gene3D" id="2.30.30.40">
    <property type="entry name" value="SH3 Domains"/>
    <property type="match status" value="3"/>
</dbReference>
<dbReference type="Pfam" id="PF08239">
    <property type="entry name" value="SH3_3"/>
    <property type="match status" value="3"/>
</dbReference>
<accession>A0A3N0IY97</accession>
<feature type="chain" id="PRO_5030078675" evidence="1">
    <location>
        <begin position="31"/>
        <end position="242"/>
    </location>
</feature>
<protein>
    <submittedName>
        <fullName evidence="4">SH3 domain-containing protein</fullName>
    </submittedName>
</protein>
<evidence type="ECO:0000313" key="4">
    <source>
        <dbReference type="EMBL" id="RNM41947.1"/>
    </source>
</evidence>
<reference evidence="3 5" key="1">
    <citation type="journal article" date="2018" name="Elife">
        <title>Discovery and characterization of a prevalent human gut bacterial enzyme sufficient for the inactivation of a family of plant toxins.</title>
        <authorList>
            <person name="Koppel N."/>
            <person name="Bisanz J.E."/>
            <person name="Pandelia M.E."/>
            <person name="Turnbaugh P.J."/>
            <person name="Balskus E.P."/>
        </authorList>
    </citation>
    <scope>NUCLEOTIDE SEQUENCE [LARGE SCALE GENOMIC DNA]</scope>
    <source>
        <strain evidence="3 5">DSM 16107</strain>
    </source>
</reference>
<evidence type="ECO:0000313" key="5">
    <source>
        <dbReference type="Proteomes" id="UP000253817"/>
    </source>
</evidence>
<dbReference type="Proteomes" id="UP000253817">
    <property type="component" value="Unassembled WGS sequence"/>
</dbReference>
<dbReference type="InterPro" id="IPR052354">
    <property type="entry name" value="Cell_Wall_Dynamics_Protein"/>
</dbReference>
<dbReference type="Proteomes" id="UP000270112">
    <property type="component" value="Unassembled WGS sequence"/>
</dbReference>
<evidence type="ECO:0000313" key="6">
    <source>
        <dbReference type="Proteomes" id="UP000270112"/>
    </source>
</evidence>
<dbReference type="EMBL" id="PPTT01000027">
    <property type="protein sequence ID" value="RDB66843.1"/>
    <property type="molecule type" value="Genomic_DNA"/>
</dbReference>
<gene>
    <name evidence="3" type="ORF">C1876_13520</name>
    <name evidence="4" type="ORF">DMP09_07030</name>
</gene>
<organism evidence="4 6">
    <name type="scientific">Eggerthella sinensis</name>
    <dbReference type="NCBI Taxonomy" id="242230"/>
    <lineage>
        <taxon>Bacteria</taxon>
        <taxon>Bacillati</taxon>
        <taxon>Actinomycetota</taxon>
        <taxon>Coriobacteriia</taxon>
        <taxon>Eggerthellales</taxon>
        <taxon>Eggerthellaceae</taxon>
        <taxon>Eggerthella</taxon>
    </lineage>
</organism>
<proteinExistence type="predicted"/>
<comment type="caution">
    <text evidence="4">The sequence shown here is derived from an EMBL/GenBank/DDBJ whole genome shotgun (WGS) entry which is preliminary data.</text>
</comment>
<dbReference type="PANTHER" id="PTHR34408:SF1">
    <property type="entry name" value="GLYCOSYL HYDROLASE FAMILY 19 DOMAIN-CONTAINING PROTEIN HI_1415"/>
    <property type="match status" value="1"/>
</dbReference>
<dbReference type="EMBL" id="QICC01000022">
    <property type="protein sequence ID" value="RNM41947.1"/>
    <property type="molecule type" value="Genomic_DNA"/>
</dbReference>
<dbReference type="AlphaFoldDB" id="A0A3N0IY97"/>
<name>A0A3N0IY97_9ACTN</name>
<evidence type="ECO:0000259" key="2">
    <source>
        <dbReference type="PROSITE" id="PS51781"/>
    </source>
</evidence>
<dbReference type="PANTHER" id="PTHR34408">
    <property type="entry name" value="FAMILY PROTEIN, PUTATIVE-RELATED"/>
    <property type="match status" value="1"/>
</dbReference>
<dbReference type="PROSITE" id="PS51781">
    <property type="entry name" value="SH3B"/>
    <property type="match status" value="1"/>
</dbReference>
<keyword evidence="1" id="KW-0732">Signal</keyword>
<reference evidence="4" key="3">
    <citation type="journal article" date="2019" name="Microbiol. Resour. Announc.">
        <title>Draft Genome Sequences of Type Strains of Gordonibacter faecihominis, Paraeggerthella hongkongensis, Parvibacter caecicola,Slackia equolifaciens, Slackia faecicanis, and Slackia isoflavoniconvertens.</title>
        <authorList>
            <person name="Danylec N."/>
            <person name="Stoll D.A."/>
            <person name="Dotsch A."/>
            <person name="Huch M."/>
        </authorList>
    </citation>
    <scope>NUCLEOTIDE SEQUENCE</scope>
    <source>
        <strain evidence="4">DSM 16107</strain>
    </source>
</reference>